<dbReference type="EMBL" id="JAGTTL010000007">
    <property type="protein sequence ID" value="KAK6320075.1"/>
    <property type="molecule type" value="Genomic_DNA"/>
</dbReference>
<feature type="non-terminal residue" evidence="1">
    <location>
        <position position="69"/>
    </location>
</feature>
<name>A0AAN8QX88_9TELE</name>
<comment type="caution">
    <text evidence="1">The sequence shown here is derived from an EMBL/GenBank/DDBJ whole genome shotgun (WGS) entry which is preliminary data.</text>
</comment>
<evidence type="ECO:0000313" key="2">
    <source>
        <dbReference type="Proteomes" id="UP001356427"/>
    </source>
</evidence>
<accession>A0AAN8QX88</accession>
<gene>
    <name evidence="1" type="ORF">J4Q44_G00091820</name>
</gene>
<reference evidence="1 2" key="1">
    <citation type="submission" date="2021-04" db="EMBL/GenBank/DDBJ databases">
        <authorList>
            <person name="De Guttry C."/>
            <person name="Zahm M."/>
            <person name="Klopp C."/>
            <person name="Cabau C."/>
            <person name="Louis A."/>
            <person name="Berthelot C."/>
            <person name="Parey E."/>
            <person name="Roest Crollius H."/>
            <person name="Montfort J."/>
            <person name="Robinson-Rechavi M."/>
            <person name="Bucao C."/>
            <person name="Bouchez O."/>
            <person name="Gislard M."/>
            <person name="Lluch J."/>
            <person name="Milhes M."/>
            <person name="Lampietro C."/>
            <person name="Lopez Roques C."/>
            <person name="Donnadieu C."/>
            <person name="Braasch I."/>
            <person name="Desvignes T."/>
            <person name="Postlethwait J."/>
            <person name="Bobe J."/>
            <person name="Wedekind C."/>
            <person name="Guiguen Y."/>
        </authorList>
    </citation>
    <scope>NUCLEOTIDE SEQUENCE [LARGE SCALE GENOMIC DNA]</scope>
    <source>
        <strain evidence="1">Cs_M1</strain>
        <tissue evidence="1">Blood</tissue>
    </source>
</reference>
<evidence type="ECO:0000313" key="1">
    <source>
        <dbReference type="EMBL" id="KAK6320075.1"/>
    </source>
</evidence>
<proteinExistence type="predicted"/>
<sequence length="69" mass="8187">MIGQFFVVVRIRFSVPTKDGEPTQITDLSCFFCMRRIVFLSWKDIETLYLLHLLRCSRRKLCTINTLLC</sequence>
<protein>
    <submittedName>
        <fullName evidence="1">Uncharacterized protein</fullName>
    </submittedName>
</protein>
<keyword evidence="2" id="KW-1185">Reference proteome</keyword>
<dbReference type="Proteomes" id="UP001356427">
    <property type="component" value="Unassembled WGS sequence"/>
</dbReference>
<dbReference type="AlphaFoldDB" id="A0AAN8QX88"/>
<organism evidence="1 2">
    <name type="scientific">Coregonus suidteri</name>
    <dbReference type="NCBI Taxonomy" id="861788"/>
    <lineage>
        <taxon>Eukaryota</taxon>
        <taxon>Metazoa</taxon>
        <taxon>Chordata</taxon>
        <taxon>Craniata</taxon>
        <taxon>Vertebrata</taxon>
        <taxon>Euteleostomi</taxon>
        <taxon>Actinopterygii</taxon>
        <taxon>Neopterygii</taxon>
        <taxon>Teleostei</taxon>
        <taxon>Protacanthopterygii</taxon>
        <taxon>Salmoniformes</taxon>
        <taxon>Salmonidae</taxon>
        <taxon>Coregoninae</taxon>
        <taxon>Coregonus</taxon>
    </lineage>
</organism>